<dbReference type="PANTHER" id="PTHR12231:SF261">
    <property type="entry name" value="IG-LIKE DOMAIN-CONTAINING PROTEIN"/>
    <property type="match status" value="1"/>
</dbReference>
<feature type="domain" description="Ig-like" evidence="5">
    <location>
        <begin position="90"/>
        <end position="183"/>
    </location>
</feature>
<evidence type="ECO:0000256" key="3">
    <source>
        <dbReference type="ARBA" id="ARBA00023157"/>
    </source>
</evidence>
<evidence type="ECO:0000256" key="1">
    <source>
        <dbReference type="ARBA" id="ARBA00022729"/>
    </source>
</evidence>
<keyword evidence="3" id="KW-1015">Disulfide bond</keyword>
<gene>
    <name evidence="6" type="ORF">CRENBAI_021883</name>
</gene>
<dbReference type="Gene3D" id="2.60.40.10">
    <property type="entry name" value="Immunoglobulins"/>
    <property type="match status" value="5"/>
</dbReference>
<keyword evidence="1" id="KW-0732">Signal</keyword>
<reference evidence="6 7" key="1">
    <citation type="submission" date="2021-06" db="EMBL/GenBank/DDBJ databases">
        <authorList>
            <person name="Palmer J.M."/>
        </authorList>
    </citation>
    <scope>NUCLEOTIDE SEQUENCE [LARGE SCALE GENOMIC DNA]</scope>
    <source>
        <strain evidence="6 7">MEX-2019</strain>
        <tissue evidence="6">Muscle</tissue>
    </source>
</reference>
<dbReference type="FunFam" id="2.60.40.10:FF:001377">
    <property type="entry name" value="Matrix remodeling associated 5"/>
    <property type="match status" value="1"/>
</dbReference>
<keyword evidence="4" id="KW-0393">Immunoglobulin domain</keyword>
<protein>
    <recommendedName>
        <fullName evidence="5">Ig-like domain-containing protein</fullName>
    </recommendedName>
</protein>
<feature type="domain" description="Ig-like" evidence="5">
    <location>
        <begin position="1"/>
        <end position="82"/>
    </location>
</feature>
<evidence type="ECO:0000259" key="5">
    <source>
        <dbReference type="PROSITE" id="PS50835"/>
    </source>
</evidence>
<proteinExistence type="predicted"/>
<dbReference type="CDD" id="cd00096">
    <property type="entry name" value="Ig"/>
    <property type="match status" value="1"/>
</dbReference>
<dbReference type="InterPro" id="IPR007110">
    <property type="entry name" value="Ig-like_dom"/>
</dbReference>
<comment type="caution">
    <text evidence="6">The sequence shown here is derived from an EMBL/GenBank/DDBJ whole genome shotgun (WGS) entry which is preliminary data.</text>
</comment>
<dbReference type="InterPro" id="IPR003598">
    <property type="entry name" value="Ig_sub2"/>
</dbReference>
<organism evidence="6 7">
    <name type="scientific">Crenichthys baileyi</name>
    <name type="common">White River springfish</name>
    <dbReference type="NCBI Taxonomy" id="28760"/>
    <lineage>
        <taxon>Eukaryota</taxon>
        <taxon>Metazoa</taxon>
        <taxon>Chordata</taxon>
        <taxon>Craniata</taxon>
        <taxon>Vertebrata</taxon>
        <taxon>Euteleostomi</taxon>
        <taxon>Actinopterygii</taxon>
        <taxon>Neopterygii</taxon>
        <taxon>Teleostei</taxon>
        <taxon>Neoteleostei</taxon>
        <taxon>Acanthomorphata</taxon>
        <taxon>Ovalentaria</taxon>
        <taxon>Atherinomorphae</taxon>
        <taxon>Cyprinodontiformes</taxon>
        <taxon>Goodeidae</taxon>
        <taxon>Crenichthys</taxon>
    </lineage>
</organism>
<dbReference type="InterPro" id="IPR051170">
    <property type="entry name" value="Neural/epithelial_adhesion"/>
</dbReference>
<dbReference type="InterPro" id="IPR003599">
    <property type="entry name" value="Ig_sub"/>
</dbReference>
<dbReference type="AlphaFoldDB" id="A0AAV9SR07"/>
<evidence type="ECO:0000313" key="7">
    <source>
        <dbReference type="Proteomes" id="UP001311232"/>
    </source>
</evidence>
<sequence>MDPLQVDCQAYGLPHPNVRWKLPNGTTVSSVLFEEDSRGRRQQLTVFDNGTLLVPAVGVGEEGEYMCYAENQAGQDTMKVIVKVIRRTPPSGTDDRRQYFIKVWQGETAIIPCQIKGDPASMITWFSPDLLVIPQSLGSGLFSERIVVVSNGTLEVRSAQRIDSGNYTCRASNSVGMQSMVVSLEVETSSHRNIGQVEKGQGHSPLRLAWLLPGNGMLPAPYYGSRITVHRNGSLEFRDVRVSDGGTLICIAKTERGDTLMRVQLVVSEPWLDVRSQQDREVENIPLKGDLNLTQSLLSRTVSPLLDSRRGPGLPGTAHSINFPPSSGSVSKPTINTRTAPLVSTINGETLRLHCPASQPQGSISWTMPSGEMLSRGDSGDLGRYVVEEDGTLIIKQVSVFDRGSYTCRFSSHDSSSLSVITVPVIVIAYPPRITIGPSPVTYTTGGVAVELPCLTIATPRATVTWETPDLTQLSVMGQPRIYGNLYLSPQGSLVIQNPTQRDTGFYRCIAKNVIGVDSKATYLHVM</sequence>
<dbReference type="Proteomes" id="UP001311232">
    <property type="component" value="Unassembled WGS sequence"/>
</dbReference>
<dbReference type="InterPro" id="IPR013783">
    <property type="entry name" value="Ig-like_fold"/>
</dbReference>
<feature type="domain" description="Ig-like" evidence="5">
    <location>
        <begin position="333"/>
        <end position="419"/>
    </location>
</feature>
<dbReference type="PROSITE" id="PS50835">
    <property type="entry name" value="IG_LIKE"/>
    <property type="match status" value="4"/>
</dbReference>
<dbReference type="PANTHER" id="PTHR12231">
    <property type="entry name" value="CTX-RELATED TYPE I TRANSMEMBRANE PROTEIN"/>
    <property type="match status" value="1"/>
</dbReference>
<dbReference type="InterPro" id="IPR036179">
    <property type="entry name" value="Ig-like_dom_sf"/>
</dbReference>
<dbReference type="SMART" id="SM00409">
    <property type="entry name" value="IG"/>
    <property type="match status" value="5"/>
</dbReference>
<dbReference type="SUPFAM" id="SSF48726">
    <property type="entry name" value="Immunoglobulin"/>
    <property type="match status" value="5"/>
</dbReference>
<dbReference type="SMART" id="SM00408">
    <property type="entry name" value="IGc2"/>
    <property type="match status" value="4"/>
</dbReference>
<dbReference type="EMBL" id="JAHHUM010000007">
    <property type="protein sequence ID" value="KAK5623993.1"/>
    <property type="molecule type" value="Genomic_DNA"/>
</dbReference>
<keyword evidence="2" id="KW-0677">Repeat</keyword>
<dbReference type="InterPro" id="IPR013098">
    <property type="entry name" value="Ig_I-set"/>
</dbReference>
<dbReference type="Pfam" id="PF07679">
    <property type="entry name" value="I-set"/>
    <property type="match status" value="2"/>
</dbReference>
<evidence type="ECO:0000256" key="4">
    <source>
        <dbReference type="ARBA" id="ARBA00023319"/>
    </source>
</evidence>
<feature type="domain" description="Ig-like" evidence="5">
    <location>
        <begin position="432"/>
        <end position="527"/>
    </location>
</feature>
<keyword evidence="7" id="KW-1185">Reference proteome</keyword>
<dbReference type="GO" id="GO:0043005">
    <property type="term" value="C:neuron projection"/>
    <property type="evidence" value="ECO:0007669"/>
    <property type="project" value="TreeGrafter"/>
</dbReference>
<evidence type="ECO:0000256" key="2">
    <source>
        <dbReference type="ARBA" id="ARBA00022737"/>
    </source>
</evidence>
<name>A0AAV9SR07_9TELE</name>
<accession>A0AAV9SR07</accession>
<dbReference type="Pfam" id="PF13927">
    <property type="entry name" value="Ig_3"/>
    <property type="match status" value="2"/>
</dbReference>
<evidence type="ECO:0000313" key="6">
    <source>
        <dbReference type="EMBL" id="KAK5623993.1"/>
    </source>
</evidence>